<dbReference type="Proteomes" id="UP001161389">
    <property type="component" value="Unassembled WGS sequence"/>
</dbReference>
<reference evidence="1" key="1">
    <citation type="journal article" date="2014" name="Int. J. Syst. Evol. Microbiol.">
        <title>Complete genome sequence of Corynebacterium casei LMG S-19264T (=DSM 44701T), isolated from a smear-ripened cheese.</title>
        <authorList>
            <consortium name="US DOE Joint Genome Institute (JGI-PGF)"/>
            <person name="Walter F."/>
            <person name="Albersmeier A."/>
            <person name="Kalinowski J."/>
            <person name="Ruckert C."/>
        </authorList>
    </citation>
    <scope>NUCLEOTIDE SEQUENCE</scope>
    <source>
        <strain evidence="1">NBRC 110071</strain>
    </source>
</reference>
<evidence type="ECO:0000313" key="1">
    <source>
        <dbReference type="EMBL" id="GLQ31540.1"/>
    </source>
</evidence>
<keyword evidence="2" id="KW-1185">Reference proteome</keyword>
<organism evidence="1 2">
    <name type="scientific">Litoribrevibacter albus</name>
    <dbReference type="NCBI Taxonomy" id="1473156"/>
    <lineage>
        <taxon>Bacteria</taxon>
        <taxon>Pseudomonadati</taxon>
        <taxon>Pseudomonadota</taxon>
        <taxon>Gammaproteobacteria</taxon>
        <taxon>Oceanospirillales</taxon>
        <taxon>Oceanospirillaceae</taxon>
        <taxon>Litoribrevibacter</taxon>
    </lineage>
</organism>
<proteinExistence type="predicted"/>
<accession>A0AA37W6D9</accession>
<name>A0AA37W6D9_9GAMM</name>
<dbReference type="AlphaFoldDB" id="A0AA37W6D9"/>
<gene>
    <name evidence="1" type="ORF">GCM10007876_20190</name>
</gene>
<protein>
    <submittedName>
        <fullName evidence="1">Uncharacterized protein</fullName>
    </submittedName>
</protein>
<evidence type="ECO:0000313" key="2">
    <source>
        <dbReference type="Proteomes" id="UP001161389"/>
    </source>
</evidence>
<reference evidence="1" key="2">
    <citation type="submission" date="2023-01" db="EMBL/GenBank/DDBJ databases">
        <title>Draft genome sequence of Litoribrevibacter albus strain NBRC 110071.</title>
        <authorList>
            <person name="Sun Q."/>
            <person name="Mori K."/>
        </authorList>
    </citation>
    <scope>NUCLEOTIDE SEQUENCE</scope>
    <source>
        <strain evidence="1">NBRC 110071</strain>
    </source>
</reference>
<dbReference type="EMBL" id="BSNM01000014">
    <property type="protein sequence ID" value="GLQ31540.1"/>
    <property type="molecule type" value="Genomic_DNA"/>
</dbReference>
<sequence length="245" mass="28223">MLVSKLTNHKEKILKEFKDAMEFKAFTDLAYLLATNVSEAPGNNSKFTLGYSEYANKFGLTDQEVNIKDLKVHFENAKTRYLDFLVHQQQVSLFEHSFFDLLKILLLDKPERLSKKKQIDYGAIIEADCIDDLISKLVERELNEIKYKNVSEWFNYLEKLIGLLNIEKSELERISEAKASRDIIVHNAGIVNEIYIKKSGDAARFNVGENIDVSGHYTRDTWIIFLDVLTGVIDKTIEKHNKSNA</sequence>
<comment type="caution">
    <text evidence="1">The sequence shown here is derived from an EMBL/GenBank/DDBJ whole genome shotgun (WGS) entry which is preliminary data.</text>
</comment>